<dbReference type="AlphaFoldDB" id="A0A645HKP2"/>
<dbReference type="EMBL" id="VSSQ01095460">
    <property type="protein sequence ID" value="MPN39571.1"/>
    <property type="molecule type" value="Genomic_DNA"/>
</dbReference>
<name>A0A645HKP2_9ZZZZ</name>
<reference evidence="1" key="1">
    <citation type="submission" date="2019-08" db="EMBL/GenBank/DDBJ databases">
        <authorList>
            <person name="Kucharzyk K."/>
            <person name="Murdoch R.W."/>
            <person name="Higgins S."/>
            <person name="Loffler F."/>
        </authorList>
    </citation>
    <scope>NUCLEOTIDE SEQUENCE</scope>
</reference>
<comment type="caution">
    <text evidence="1">The sequence shown here is derived from an EMBL/GenBank/DDBJ whole genome shotgun (WGS) entry which is preliminary data.</text>
</comment>
<accession>A0A645HKP2</accession>
<proteinExistence type="predicted"/>
<organism evidence="1">
    <name type="scientific">bioreactor metagenome</name>
    <dbReference type="NCBI Taxonomy" id="1076179"/>
    <lineage>
        <taxon>unclassified sequences</taxon>
        <taxon>metagenomes</taxon>
        <taxon>ecological metagenomes</taxon>
    </lineage>
</organism>
<protein>
    <submittedName>
        <fullName evidence="1">Uncharacterized protein</fullName>
    </submittedName>
</protein>
<sequence length="44" mass="4727">MIGTGRTELVDAVMHVVGPRQRGVQALPFAHVARIGREDMLAVA</sequence>
<evidence type="ECO:0000313" key="1">
    <source>
        <dbReference type="EMBL" id="MPN39571.1"/>
    </source>
</evidence>
<gene>
    <name evidence="1" type="ORF">SDC9_187099</name>
</gene>